<accession>A0ABU6HLK2</accession>
<evidence type="ECO:0000313" key="3">
    <source>
        <dbReference type="Proteomes" id="UP001348149"/>
    </source>
</evidence>
<protein>
    <submittedName>
        <fullName evidence="2">RES family NAD+ phosphorylase</fullName>
    </submittedName>
</protein>
<evidence type="ECO:0000259" key="1">
    <source>
        <dbReference type="SMART" id="SM00953"/>
    </source>
</evidence>
<comment type="caution">
    <text evidence="2">The sequence shown here is derived from an EMBL/GenBank/DDBJ whole genome shotgun (WGS) entry which is preliminary data.</text>
</comment>
<dbReference type="RefSeq" id="WP_326299414.1">
    <property type="nucleotide sequence ID" value="NZ_JAYLLH010000050.1"/>
</dbReference>
<feature type="domain" description="RES" evidence="1">
    <location>
        <begin position="24"/>
        <end position="161"/>
    </location>
</feature>
<name>A0ABU6HLK2_9RHOB</name>
<dbReference type="Pfam" id="PF08808">
    <property type="entry name" value="RES"/>
    <property type="match status" value="1"/>
</dbReference>
<organism evidence="2 3">
    <name type="scientific">Mesobacterium hydrothermale</name>
    <dbReference type="NCBI Taxonomy" id="3111907"/>
    <lineage>
        <taxon>Bacteria</taxon>
        <taxon>Pseudomonadati</taxon>
        <taxon>Pseudomonadota</taxon>
        <taxon>Alphaproteobacteria</taxon>
        <taxon>Rhodobacterales</taxon>
        <taxon>Roseobacteraceae</taxon>
        <taxon>Mesobacterium</taxon>
    </lineage>
</organism>
<dbReference type="EMBL" id="JAYLLH010000050">
    <property type="protein sequence ID" value="MEC3863342.1"/>
    <property type="molecule type" value="Genomic_DNA"/>
</dbReference>
<dbReference type="Proteomes" id="UP001348149">
    <property type="component" value="Unassembled WGS sequence"/>
</dbReference>
<gene>
    <name evidence="2" type="ORF">VK792_18795</name>
</gene>
<sequence length="170" mass="18492">MPLKDGCYTGPLYRALNPVYAREPLSGRGAELYGGRFNSKGTPALYTSLDPTTALREANQVGSLQPTILVSYNADLGPIFDTRDPGGLDRYGATAAMLADPAWRMKMLDGQSVPTQDLERALIADRFAGLLIQSFAKGASSSDFNIVLWVWTDNKGSLAVVDDEERLSRM</sequence>
<keyword evidence="3" id="KW-1185">Reference proteome</keyword>
<dbReference type="SMART" id="SM00953">
    <property type="entry name" value="RES"/>
    <property type="match status" value="1"/>
</dbReference>
<reference evidence="2 3" key="1">
    <citation type="submission" date="2024-01" db="EMBL/GenBank/DDBJ databases">
        <title>Mesobacterium rodlantinim sp. nov., isolated from shallow sea hydrothermal systems off Kueishantao Island.</title>
        <authorList>
            <person name="Su Z."/>
            <person name="Tang K."/>
        </authorList>
    </citation>
    <scope>NUCLEOTIDE SEQUENCE [LARGE SCALE GENOMIC DNA]</scope>
    <source>
        <strain evidence="2 3">TK19101</strain>
    </source>
</reference>
<dbReference type="InterPro" id="IPR014914">
    <property type="entry name" value="RES_dom"/>
</dbReference>
<evidence type="ECO:0000313" key="2">
    <source>
        <dbReference type="EMBL" id="MEC3863342.1"/>
    </source>
</evidence>
<proteinExistence type="predicted"/>